<dbReference type="InterPro" id="IPR010753">
    <property type="entry name" value="DUF1330"/>
</dbReference>
<protein>
    <submittedName>
        <fullName evidence="3">DUF1330 domain-containing protein</fullName>
    </submittedName>
</protein>
<proteinExistence type="predicted"/>
<dbReference type="PANTHER" id="PTHR41521">
    <property type="match status" value="1"/>
</dbReference>
<dbReference type="Pfam" id="PF07045">
    <property type="entry name" value="DUF1330"/>
    <property type="match status" value="1"/>
</dbReference>
<feature type="signal peptide" evidence="1">
    <location>
        <begin position="1"/>
        <end position="21"/>
    </location>
</feature>
<feature type="chain" id="PRO_5045580421" evidence="1">
    <location>
        <begin position="22"/>
        <end position="145"/>
    </location>
</feature>
<accession>A0ABX7DTL4</accession>
<dbReference type="RefSeq" id="WP_202336995.1">
    <property type="nucleotide sequence ID" value="NZ_CP068439.1"/>
</dbReference>
<dbReference type="Gene3D" id="3.30.70.100">
    <property type="match status" value="1"/>
</dbReference>
<dbReference type="EMBL" id="CP068439">
    <property type="protein sequence ID" value="QQX77092.1"/>
    <property type="molecule type" value="Genomic_DNA"/>
</dbReference>
<evidence type="ECO:0000256" key="1">
    <source>
        <dbReference type="SAM" id="SignalP"/>
    </source>
</evidence>
<gene>
    <name evidence="3" type="ORF">JK629_02120</name>
</gene>
<reference evidence="3 4" key="1">
    <citation type="submission" date="2021-01" db="EMBL/GenBank/DDBJ databases">
        <title>Aequorivita sp. strain KX20305, a bacterium isolated from the sediment collected at a cold seep field in South China Sea.</title>
        <authorList>
            <person name="Zhang H."/>
            <person name="Li C."/>
        </authorList>
    </citation>
    <scope>NUCLEOTIDE SEQUENCE [LARGE SCALE GENOMIC DNA]</scope>
    <source>
        <strain evidence="3 4">KX20305</strain>
    </source>
</reference>
<evidence type="ECO:0000259" key="2">
    <source>
        <dbReference type="Pfam" id="PF07045"/>
    </source>
</evidence>
<name>A0ABX7DTL4_9FLAO</name>
<dbReference type="Proteomes" id="UP000629420">
    <property type="component" value="Chromosome"/>
</dbReference>
<feature type="domain" description="DUF1330" evidence="2">
    <location>
        <begin position="43"/>
        <end position="143"/>
    </location>
</feature>
<organism evidence="3 4">
    <name type="scientific">Aequorivita iocasae</name>
    <dbReference type="NCBI Taxonomy" id="2803865"/>
    <lineage>
        <taxon>Bacteria</taxon>
        <taxon>Pseudomonadati</taxon>
        <taxon>Bacteroidota</taxon>
        <taxon>Flavobacteriia</taxon>
        <taxon>Flavobacteriales</taxon>
        <taxon>Flavobacteriaceae</taxon>
        <taxon>Aequorivita</taxon>
    </lineage>
</organism>
<keyword evidence="1" id="KW-0732">Signal</keyword>
<evidence type="ECO:0000313" key="3">
    <source>
        <dbReference type="EMBL" id="QQX77092.1"/>
    </source>
</evidence>
<dbReference type="InterPro" id="IPR011008">
    <property type="entry name" value="Dimeric_a/b-barrel"/>
</dbReference>
<dbReference type="SUPFAM" id="SSF54909">
    <property type="entry name" value="Dimeric alpha+beta barrel"/>
    <property type="match status" value="1"/>
</dbReference>
<dbReference type="PANTHER" id="PTHR41521:SF4">
    <property type="entry name" value="BLR0684 PROTEIN"/>
    <property type="match status" value="1"/>
</dbReference>
<keyword evidence="4" id="KW-1185">Reference proteome</keyword>
<evidence type="ECO:0000313" key="4">
    <source>
        <dbReference type="Proteomes" id="UP000629420"/>
    </source>
</evidence>
<sequence>MDTKLITLLIILFTGVFCAQAQSNDPHANHDSAITGIPSEKILMVLDITVKDSLQYQQYRLKAEPLIEQFGGIYLVRSGGMEFDSDPARKVTPVEGNWNPNRFIILQWESMEQLQNFASSEEYKAVAKLRENSASTKSIIVKKYQ</sequence>